<dbReference type="RefSeq" id="WP_006460792.1">
    <property type="nucleotide sequence ID" value="NZ_CP007030.1"/>
</dbReference>
<evidence type="ECO:0000256" key="2">
    <source>
        <dbReference type="ARBA" id="ARBA00023002"/>
    </source>
</evidence>
<dbReference type="KEGG" id="tao:THIAE_09455"/>
<accession>W0DY88</accession>
<dbReference type="FunCoup" id="W0DY88">
    <property type="interactions" value="397"/>
</dbReference>
<sequence>MNNFSFAQMPAIEFGWGCTDSRLAESILAQTQKRLMLISSGYADQHFVEPRLQSVLAQREVHRVIVRGEPSPDLVDKLVAGAPQDIELVIGFGGGSVLDAAKAVAGLLPERYSVVDYLEGVGCGRTLQQQPVPFIAVPTTAGTGSETTKNAVISKLGEYKKSFRDARLLANQAWLDPAFLPHCPSSVLYPTAMDAFTQLLESYVTLKANPMTDALAWQGMQLFHGAFEMIKAEDEATKQQGYGRLLLAASFSGMTLANAGLGAVHGLAGPIGAFFEAPHGLVCAKLLAPITRLNIEALLASDAPHAAMTLAKYSQVAELLTGSPELPGLVMALEQWVADKIPQGLADFGLTQDNLAPVLQSCRAGSMLGNPLVLSDQALSQAILAAL</sequence>
<dbReference type="Gene3D" id="3.40.50.1970">
    <property type="match status" value="1"/>
</dbReference>
<keyword evidence="6" id="KW-1185">Reference proteome</keyword>
<evidence type="ECO:0000259" key="3">
    <source>
        <dbReference type="Pfam" id="PF00465"/>
    </source>
</evidence>
<dbReference type="HOGENOM" id="CLU_007207_0_0_6"/>
<dbReference type="PANTHER" id="PTHR11496:SF102">
    <property type="entry name" value="ALCOHOL DEHYDROGENASE 4"/>
    <property type="match status" value="1"/>
</dbReference>
<dbReference type="PANTHER" id="PTHR11496">
    <property type="entry name" value="ALCOHOL DEHYDROGENASE"/>
    <property type="match status" value="1"/>
</dbReference>
<dbReference type="EMBL" id="CP007030">
    <property type="protein sequence ID" value="AHF01954.1"/>
    <property type="molecule type" value="Genomic_DNA"/>
</dbReference>
<organism evidence="5 6">
    <name type="scientific">Thiomicrospira aerophila AL3</name>
    <dbReference type="NCBI Taxonomy" id="717772"/>
    <lineage>
        <taxon>Bacteria</taxon>
        <taxon>Pseudomonadati</taxon>
        <taxon>Pseudomonadota</taxon>
        <taxon>Gammaproteobacteria</taxon>
        <taxon>Thiotrichales</taxon>
        <taxon>Piscirickettsiaceae</taxon>
        <taxon>Thiomicrospira</taxon>
    </lineage>
</organism>
<dbReference type="InterPro" id="IPR039697">
    <property type="entry name" value="Alcohol_dehydrogenase_Fe"/>
</dbReference>
<protein>
    <submittedName>
        <fullName evidence="5">Alcohol dehydrogenase</fullName>
    </submittedName>
</protein>
<dbReference type="InParanoid" id="W0DY88"/>
<comment type="similarity">
    <text evidence="1">Belongs to the iron-containing alcohol dehydrogenase family.</text>
</comment>
<dbReference type="Pfam" id="PF25137">
    <property type="entry name" value="ADH_Fe_C"/>
    <property type="match status" value="1"/>
</dbReference>
<evidence type="ECO:0000313" key="6">
    <source>
        <dbReference type="Proteomes" id="UP000005380"/>
    </source>
</evidence>
<dbReference type="Gene3D" id="1.20.1090.10">
    <property type="entry name" value="Dehydroquinate synthase-like - alpha domain"/>
    <property type="match status" value="1"/>
</dbReference>
<feature type="domain" description="Fe-containing alcohol dehydrogenase-like C-terminal" evidence="4">
    <location>
        <begin position="191"/>
        <end position="377"/>
    </location>
</feature>
<dbReference type="GO" id="GO:0004022">
    <property type="term" value="F:alcohol dehydrogenase (NAD+) activity"/>
    <property type="evidence" value="ECO:0007669"/>
    <property type="project" value="TreeGrafter"/>
</dbReference>
<reference evidence="5 6" key="1">
    <citation type="submission" date="2013-12" db="EMBL/GenBank/DDBJ databases">
        <authorList>
            <consortium name="DOE Joint Genome Institute"/>
            <person name="Kappler U."/>
            <person name="Huntemann M."/>
            <person name="Han J."/>
            <person name="Chen A."/>
            <person name="Kyrpides N."/>
            <person name="Mavromatis K."/>
            <person name="Markowitz V."/>
            <person name="Palaniappan K."/>
            <person name="Ivanova N."/>
            <person name="Schaumberg A."/>
            <person name="Pati A."/>
            <person name="Liolios K."/>
            <person name="Nordberg H.P."/>
            <person name="Cantor M.N."/>
            <person name="Hua S.X."/>
            <person name="Woyke T."/>
        </authorList>
    </citation>
    <scope>NUCLEOTIDE SEQUENCE [LARGE SCALE GENOMIC DNA]</scope>
    <source>
        <strain evidence="6">AL2</strain>
    </source>
</reference>
<evidence type="ECO:0000259" key="4">
    <source>
        <dbReference type="Pfam" id="PF25137"/>
    </source>
</evidence>
<dbReference type="SUPFAM" id="SSF56796">
    <property type="entry name" value="Dehydroquinate synthase-like"/>
    <property type="match status" value="1"/>
</dbReference>
<dbReference type="InterPro" id="IPR056798">
    <property type="entry name" value="ADH_Fe_C"/>
</dbReference>
<feature type="domain" description="Alcohol dehydrogenase iron-type/glycerol dehydrogenase GldA" evidence="3">
    <location>
        <begin position="12"/>
        <end position="177"/>
    </location>
</feature>
<dbReference type="OrthoDB" id="9815791at2"/>
<dbReference type="STRING" id="717772.THIAE_09455"/>
<dbReference type="InterPro" id="IPR001670">
    <property type="entry name" value="ADH_Fe/GldA"/>
</dbReference>
<evidence type="ECO:0000313" key="5">
    <source>
        <dbReference type="EMBL" id="AHF01954.1"/>
    </source>
</evidence>
<gene>
    <name evidence="5" type="ORF">THIAE_09455</name>
</gene>
<dbReference type="AlphaFoldDB" id="W0DY88"/>
<dbReference type="Proteomes" id="UP000005380">
    <property type="component" value="Chromosome"/>
</dbReference>
<evidence type="ECO:0000256" key="1">
    <source>
        <dbReference type="ARBA" id="ARBA00007358"/>
    </source>
</evidence>
<dbReference type="eggNOG" id="COG1454">
    <property type="taxonomic scope" value="Bacteria"/>
</dbReference>
<dbReference type="Pfam" id="PF00465">
    <property type="entry name" value="Fe-ADH"/>
    <property type="match status" value="1"/>
</dbReference>
<keyword evidence="2" id="KW-0560">Oxidoreductase</keyword>
<proteinExistence type="inferred from homology"/>
<name>W0DY88_9GAMM</name>
<dbReference type="GO" id="GO:0046872">
    <property type="term" value="F:metal ion binding"/>
    <property type="evidence" value="ECO:0007669"/>
    <property type="project" value="InterPro"/>
</dbReference>